<dbReference type="InterPro" id="IPR052155">
    <property type="entry name" value="Biofilm_reg_signaling"/>
</dbReference>
<comment type="caution">
    <text evidence="4">The sequence shown here is derived from an EMBL/GenBank/DDBJ whole genome shotgun (WGS) entry which is preliminary data.</text>
</comment>
<dbReference type="InterPro" id="IPR043128">
    <property type="entry name" value="Rev_trsase/Diguanyl_cyclase"/>
</dbReference>
<sequence length="840" mass="92546">MDLPPGLNVTLRPPPGTALSRFPRIGFLVVIVFLALAAAYTSVLILQRQQSLRSVSRYNVTWLISQSALEVARLQSAIASYRLKPDEEGLETVQLWLDIVANRSQLLGGGEVWPFIRAVPEREATVAQLRRAIATAQPMIERLGEPAVADRLLTLLGDLNPRLTRLASASYSSGNDLITADIEHLAQLHWIFSGVLITLLLCCAVLIATLMVHNRLVRNANREVNALVQDLTRTGRQLATAKEQAQDAMGEVQQQYRALRLRDAELNVQNARFDAALNNMSQALCMFSAERRLIVCNTRFIELFGLDEDFGGPGATMDSLFAAMVAGGRFEASVLAAVRLAQEALLADARPGTFFREGADGRALAVSHQPMADGGWVATYEDITDRRRVEARITFMAHHDVLTGLPNRLLFRERMDEALAVRRSGEDSLALLFLDLDHFKNVNDTLGHPVGDALLREVARRLRACVREGDLVARLGGDEFAILQGPTRQPEDAAALAQRLVEVVCAPYELSGYRALVGVSIGIALAGTRGQDPATATDQGFASSVDQLLKNADMALYRAKAAGRRTWRFFEHSMEAELQERLAMEADLREALPLNQLEVWYQPIFGLAANRLSGFEALLRWRHPTRGMVSPGIFIEIMEEIGLIEVVGRWVLEQATREANTWPAPLKVAVNLSPLQFRAPDVAATVLQVVQASGLAPQRLELEITESALLQADGGVAEILAAFRNTGIRTSLDDFGTRYSSLSYLRSFPFDKIKIDQSFVREMATRHDCLAIVNSVAHLANQLGMATTAEGVETAAQLHAVREAGCTEAQGYYFGQPETAKELRRWFEEPSRAAPFLKIA</sequence>
<dbReference type="InterPro" id="IPR029787">
    <property type="entry name" value="Nucleotide_cyclase"/>
</dbReference>
<dbReference type="InterPro" id="IPR035965">
    <property type="entry name" value="PAS-like_dom_sf"/>
</dbReference>
<dbReference type="SUPFAM" id="SSF55073">
    <property type="entry name" value="Nucleotide cyclase"/>
    <property type="match status" value="1"/>
</dbReference>
<dbReference type="SUPFAM" id="SSF141868">
    <property type="entry name" value="EAL domain-like"/>
    <property type="match status" value="1"/>
</dbReference>
<dbReference type="Gene3D" id="3.30.450.20">
    <property type="entry name" value="PAS domain"/>
    <property type="match status" value="1"/>
</dbReference>
<dbReference type="Pfam" id="PF12860">
    <property type="entry name" value="PAS_7"/>
    <property type="match status" value="1"/>
</dbReference>
<dbReference type="Gene3D" id="3.30.70.270">
    <property type="match status" value="1"/>
</dbReference>
<dbReference type="Pfam" id="PF00990">
    <property type="entry name" value="GGDEF"/>
    <property type="match status" value="1"/>
</dbReference>
<accession>A0ABT8AEK5</accession>
<name>A0ABT8AEK5_9PROT</name>
<dbReference type="EMBL" id="JAUFPN010000204">
    <property type="protein sequence ID" value="MDN3568191.1"/>
    <property type="molecule type" value="Genomic_DNA"/>
</dbReference>
<feature type="transmembrane region" description="Helical" evidence="1">
    <location>
        <begin position="25"/>
        <end position="46"/>
    </location>
</feature>
<keyword evidence="1" id="KW-0472">Membrane</keyword>
<dbReference type="InterPro" id="IPR035919">
    <property type="entry name" value="EAL_sf"/>
</dbReference>
<dbReference type="InterPro" id="IPR001633">
    <property type="entry name" value="EAL_dom"/>
</dbReference>
<proteinExistence type="predicted"/>
<dbReference type="SUPFAM" id="SSF55785">
    <property type="entry name" value="PYP-like sensor domain (PAS domain)"/>
    <property type="match status" value="1"/>
</dbReference>
<organism evidence="4 5">
    <name type="scientific">Paeniroseomonas aquatica</name>
    <dbReference type="NCBI Taxonomy" id="373043"/>
    <lineage>
        <taxon>Bacteria</taxon>
        <taxon>Pseudomonadati</taxon>
        <taxon>Pseudomonadota</taxon>
        <taxon>Alphaproteobacteria</taxon>
        <taxon>Acetobacterales</taxon>
        <taxon>Acetobacteraceae</taxon>
        <taxon>Paeniroseomonas</taxon>
    </lineage>
</organism>
<dbReference type="SMART" id="SM00267">
    <property type="entry name" value="GGDEF"/>
    <property type="match status" value="1"/>
</dbReference>
<feature type="transmembrane region" description="Helical" evidence="1">
    <location>
        <begin position="190"/>
        <end position="212"/>
    </location>
</feature>
<dbReference type="SMART" id="SM00052">
    <property type="entry name" value="EAL"/>
    <property type="match status" value="1"/>
</dbReference>
<dbReference type="RefSeq" id="WP_290320292.1">
    <property type="nucleotide sequence ID" value="NZ_JAUFPN010000204.1"/>
</dbReference>
<evidence type="ECO:0000313" key="4">
    <source>
        <dbReference type="EMBL" id="MDN3568191.1"/>
    </source>
</evidence>
<dbReference type="CDD" id="cd01949">
    <property type="entry name" value="GGDEF"/>
    <property type="match status" value="1"/>
</dbReference>
<dbReference type="CDD" id="cd01948">
    <property type="entry name" value="EAL"/>
    <property type="match status" value="1"/>
</dbReference>
<dbReference type="Pfam" id="PF00563">
    <property type="entry name" value="EAL"/>
    <property type="match status" value="1"/>
</dbReference>
<dbReference type="PROSITE" id="PS50883">
    <property type="entry name" value="EAL"/>
    <property type="match status" value="1"/>
</dbReference>
<dbReference type="InterPro" id="IPR000160">
    <property type="entry name" value="GGDEF_dom"/>
</dbReference>
<keyword evidence="1" id="KW-1133">Transmembrane helix</keyword>
<keyword evidence="5" id="KW-1185">Reference proteome</keyword>
<feature type="domain" description="EAL" evidence="2">
    <location>
        <begin position="581"/>
        <end position="831"/>
    </location>
</feature>
<dbReference type="NCBIfam" id="TIGR00254">
    <property type="entry name" value="GGDEF"/>
    <property type="match status" value="1"/>
</dbReference>
<evidence type="ECO:0000259" key="3">
    <source>
        <dbReference type="PROSITE" id="PS50887"/>
    </source>
</evidence>
<protein>
    <submittedName>
        <fullName evidence="4">EAL domain-containing protein</fullName>
    </submittedName>
</protein>
<keyword evidence="1" id="KW-0812">Transmembrane</keyword>
<reference evidence="5" key="1">
    <citation type="journal article" date="2019" name="Int. J. Syst. Evol. Microbiol.">
        <title>The Global Catalogue of Microorganisms (GCM) 10K type strain sequencing project: providing services to taxonomists for standard genome sequencing and annotation.</title>
        <authorList>
            <consortium name="The Broad Institute Genomics Platform"/>
            <consortium name="The Broad Institute Genome Sequencing Center for Infectious Disease"/>
            <person name="Wu L."/>
            <person name="Ma J."/>
        </authorList>
    </citation>
    <scope>NUCLEOTIDE SEQUENCE [LARGE SCALE GENOMIC DNA]</scope>
    <source>
        <strain evidence="5">CECT 7131</strain>
    </source>
</reference>
<evidence type="ECO:0000259" key="2">
    <source>
        <dbReference type="PROSITE" id="PS50883"/>
    </source>
</evidence>
<gene>
    <name evidence="4" type="ORF">QWZ14_27745</name>
</gene>
<evidence type="ECO:0000313" key="5">
    <source>
        <dbReference type="Proteomes" id="UP001529369"/>
    </source>
</evidence>
<feature type="domain" description="GGDEF" evidence="3">
    <location>
        <begin position="427"/>
        <end position="572"/>
    </location>
</feature>
<dbReference type="PANTHER" id="PTHR44757:SF2">
    <property type="entry name" value="BIOFILM ARCHITECTURE MAINTENANCE PROTEIN MBAA"/>
    <property type="match status" value="1"/>
</dbReference>
<evidence type="ECO:0000256" key="1">
    <source>
        <dbReference type="SAM" id="Phobius"/>
    </source>
</evidence>
<dbReference type="Proteomes" id="UP001529369">
    <property type="component" value="Unassembled WGS sequence"/>
</dbReference>
<dbReference type="Gene3D" id="3.20.20.450">
    <property type="entry name" value="EAL domain"/>
    <property type="match status" value="1"/>
</dbReference>
<dbReference type="PROSITE" id="PS50887">
    <property type="entry name" value="GGDEF"/>
    <property type="match status" value="1"/>
</dbReference>
<dbReference type="PANTHER" id="PTHR44757">
    <property type="entry name" value="DIGUANYLATE CYCLASE DGCP"/>
    <property type="match status" value="1"/>
</dbReference>